<gene>
    <name evidence="1" type="ORF">GFSPODELE1_LOCUS10779</name>
</gene>
<reference evidence="2" key="1">
    <citation type="submission" date="2024-04" db="EMBL/GenBank/DDBJ databases">
        <authorList>
            <person name="Shaw F."/>
            <person name="Minotto A."/>
        </authorList>
    </citation>
    <scope>NUCLEOTIDE SEQUENCE [LARGE SCALE GENOMIC DNA]</scope>
</reference>
<keyword evidence="2" id="KW-1185">Reference proteome</keyword>
<proteinExistence type="predicted"/>
<organism evidence="1 2">
    <name type="scientific">Somion occarium</name>
    <dbReference type="NCBI Taxonomy" id="3059160"/>
    <lineage>
        <taxon>Eukaryota</taxon>
        <taxon>Fungi</taxon>
        <taxon>Dikarya</taxon>
        <taxon>Basidiomycota</taxon>
        <taxon>Agaricomycotina</taxon>
        <taxon>Agaricomycetes</taxon>
        <taxon>Polyporales</taxon>
        <taxon>Cerrenaceae</taxon>
        <taxon>Somion</taxon>
    </lineage>
</organism>
<accession>A0ABP1E8W8</accession>
<protein>
    <submittedName>
        <fullName evidence="1">Uncharacterized protein</fullName>
    </submittedName>
</protein>
<dbReference type="EMBL" id="OZ037952">
    <property type="protein sequence ID" value="CAL1716481.1"/>
    <property type="molecule type" value="Genomic_DNA"/>
</dbReference>
<dbReference type="Proteomes" id="UP001497453">
    <property type="component" value="Chromosome 9"/>
</dbReference>
<name>A0ABP1E8W8_9APHY</name>
<sequence length="87" mass="9630">MKMMKRVREFVRRSVTAKQQLAESAKKRPNIHLRGIGIDPSNRYPLPVSQFIECGQCNVEASRSRVDGEDIYAGAVEGEPPACAAGR</sequence>
<evidence type="ECO:0000313" key="2">
    <source>
        <dbReference type="Proteomes" id="UP001497453"/>
    </source>
</evidence>
<evidence type="ECO:0000313" key="1">
    <source>
        <dbReference type="EMBL" id="CAL1716481.1"/>
    </source>
</evidence>